<dbReference type="AlphaFoldDB" id="A0A4R3ZU86"/>
<feature type="transmembrane region" description="Helical" evidence="1">
    <location>
        <begin position="167"/>
        <end position="185"/>
    </location>
</feature>
<feature type="transmembrane region" description="Helical" evidence="1">
    <location>
        <begin position="123"/>
        <end position="147"/>
    </location>
</feature>
<dbReference type="Pfam" id="PF14219">
    <property type="entry name" value="DUF4328"/>
    <property type="match status" value="1"/>
</dbReference>
<feature type="transmembrane region" description="Helical" evidence="1">
    <location>
        <begin position="205"/>
        <end position="223"/>
    </location>
</feature>
<feature type="transmembrane region" description="Helical" evidence="1">
    <location>
        <begin position="229"/>
        <end position="248"/>
    </location>
</feature>
<name>A0A4R3ZU86_9ACTN</name>
<feature type="domain" description="DUF4328" evidence="2">
    <location>
        <begin position="119"/>
        <end position="259"/>
    </location>
</feature>
<keyword evidence="1" id="KW-0472">Membrane</keyword>
<dbReference type="InterPro" id="IPR025565">
    <property type="entry name" value="DUF4328"/>
</dbReference>
<keyword evidence="1" id="KW-0812">Transmembrane</keyword>
<comment type="caution">
    <text evidence="3">The sequence shown here is derived from an EMBL/GenBank/DDBJ whole genome shotgun (WGS) entry which is preliminary data.</text>
</comment>
<keyword evidence="1" id="KW-1133">Transmembrane helix</keyword>
<evidence type="ECO:0000313" key="3">
    <source>
        <dbReference type="EMBL" id="TCW23872.1"/>
    </source>
</evidence>
<reference evidence="3 4" key="1">
    <citation type="submission" date="2019-03" db="EMBL/GenBank/DDBJ databases">
        <title>Root nodule microbial communities of legume samples collected from USA, Mexico and Botswana.</title>
        <authorList>
            <person name="Hirsch A."/>
        </authorList>
    </citation>
    <scope>NUCLEOTIDE SEQUENCE [LARGE SCALE GENOMIC DNA]</scope>
    <source>
        <strain evidence="3 4">55</strain>
    </source>
</reference>
<gene>
    <name evidence="3" type="ORF">EDD19_10922</name>
</gene>
<proteinExistence type="predicted"/>
<dbReference type="Proteomes" id="UP000295805">
    <property type="component" value="Unassembled WGS sequence"/>
</dbReference>
<protein>
    <submittedName>
        <fullName evidence="3">Uncharacterized protein DUF4328</fullName>
    </submittedName>
</protein>
<sequence>MVAMTTPRRQGQWRWVAHPPWRSPVPTPRPPLPRYRTGPAWGPRTPAYPATPRWGLPPVAIPHRLEPPAAPRPARLASAAPGIMRAAGAWFAATAVAHGLRYAALAWYADRLAPWWIEAVTTALVWVTGIVAIAVGVAAAITATAWLVETRRRAYAPVPDPRSRAGLWAGALLVVVNFFRLPVYLEELRRASDRAPSRSDLRRWWAAWGVNALAVALALWRGSGEGSQAAADTVLLTALAALAAVWTARETRSVMRSFTDPSPRFTRRFLPAGIVEASATRKE</sequence>
<evidence type="ECO:0000313" key="4">
    <source>
        <dbReference type="Proteomes" id="UP000295805"/>
    </source>
</evidence>
<organism evidence="3 4">
    <name type="scientific">Dietzia cinnamea</name>
    <dbReference type="NCBI Taxonomy" id="321318"/>
    <lineage>
        <taxon>Bacteria</taxon>
        <taxon>Bacillati</taxon>
        <taxon>Actinomycetota</taxon>
        <taxon>Actinomycetes</taxon>
        <taxon>Mycobacteriales</taxon>
        <taxon>Dietziaceae</taxon>
        <taxon>Dietzia</taxon>
    </lineage>
</organism>
<accession>A0A4R3ZU86</accession>
<evidence type="ECO:0000256" key="1">
    <source>
        <dbReference type="SAM" id="Phobius"/>
    </source>
</evidence>
<dbReference type="EMBL" id="SMCX01000009">
    <property type="protein sequence ID" value="TCW23872.1"/>
    <property type="molecule type" value="Genomic_DNA"/>
</dbReference>
<evidence type="ECO:0000259" key="2">
    <source>
        <dbReference type="Pfam" id="PF14219"/>
    </source>
</evidence>